<dbReference type="Gene3D" id="3.40.50.720">
    <property type="entry name" value="NAD(P)-binding Rossmann-like Domain"/>
    <property type="match status" value="1"/>
</dbReference>
<proteinExistence type="inferred from homology"/>
<keyword evidence="4" id="KW-1185">Reference proteome</keyword>
<dbReference type="InterPro" id="IPR001509">
    <property type="entry name" value="Epimerase_deHydtase"/>
</dbReference>
<feature type="domain" description="NAD-dependent epimerase/dehydratase" evidence="2">
    <location>
        <begin position="22"/>
        <end position="253"/>
    </location>
</feature>
<dbReference type="PANTHER" id="PTHR43000">
    <property type="entry name" value="DTDP-D-GLUCOSE 4,6-DEHYDRATASE-RELATED"/>
    <property type="match status" value="1"/>
</dbReference>
<name>A0A8J3TAP5_9ACTN</name>
<evidence type="ECO:0000256" key="1">
    <source>
        <dbReference type="ARBA" id="ARBA00007637"/>
    </source>
</evidence>
<gene>
    <name evidence="3" type="ORF">Pme01_32920</name>
</gene>
<comment type="similarity">
    <text evidence="1">Belongs to the NAD(P)-dependent epimerase/dehydratase family.</text>
</comment>
<evidence type="ECO:0000259" key="2">
    <source>
        <dbReference type="Pfam" id="PF01370"/>
    </source>
</evidence>
<dbReference type="EMBL" id="BOON01000031">
    <property type="protein sequence ID" value="GII23695.1"/>
    <property type="molecule type" value="Genomic_DNA"/>
</dbReference>
<sequence length="331" mass="35154">MSADSQFYGPALTTAPDRDTPVLVTGAAGFLGSNLVDALLVLGHTVRGLDRRHPDHDPTAAAHLARARQHPRFTFVHADLDGHDLSPAVTRCHTVYHLAGPDHPIPEATVTTHVTATANLLVTCDLAHVRRLVYASTTDLYGPTTGYADHTHPARPATVDALATAMAEQLAGSYGRDPHSPLSVVALRYAGIYGPRQPPHHLIARLVAAAHTGAPLELYNTPTGPRRYVYVTDAVRAALAAATAPVTSAVVNISGPDTANLTQLLDTMRDNLGIDVTTAGPPPPRDPATASYDVSAAYRLLGYQPHIRLAEGLRRQLAWSRNPAAVDAGIR</sequence>
<dbReference type="SUPFAM" id="SSF51735">
    <property type="entry name" value="NAD(P)-binding Rossmann-fold domains"/>
    <property type="match status" value="1"/>
</dbReference>
<dbReference type="AlphaFoldDB" id="A0A8J3TAP5"/>
<organism evidence="3 4">
    <name type="scientific">Planosporangium mesophilum</name>
    <dbReference type="NCBI Taxonomy" id="689768"/>
    <lineage>
        <taxon>Bacteria</taxon>
        <taxon>Bacillati</taxon>
        <taxon>Actinomycetota</taxon>
        <taxon>Actinomycetes</taxon>
        <taxon>Micromonosporales</taxon>
        <taxon>Micromonosporaceae</taxon>
        <taxon>Planosporangium</taxon>
    </lineage>
</organism>
<evidence type="ECO:0000313" key="3">
    <source>
        <dbReference type="EMBL" id="GII23695.1"/>
    </source>
</evidence>
<accession>A0A8J3TAP5</accession>
<comment type="caution">
    <text evidence="3">The sequence shown here is derived from an EMBL/GenBank/DDBJ whole genome shotgun (WGS) entry which is preliminary data.</text>
</comment>
<reference evidence="3" key="1">
    <citation type="submission" date="2021-01" db="EMBL/GenBank/DDBJ databases">
        <title>Whole genome shotgun sequence of Planosporangium mesophilum NBRC 109066.</title>
        <authorList>
            <person name="Komaki H."/>
            <person name="Tamura T."/>
        </authorList>
    </citation>
    <scope>NUCLEOTIDE SEQUENCE</scope>
    <source>
        <strain evidence="3">NBRC 109066</strain>
    </source>
</reference>
<dbReference type="Proteomes" id="UP000599074">
    <property type="component" value="Unassembled WGS sequence"/>
</dbReference>
<evidence type="ECO:0000313" key="4">
    <source>
        <dbReference type="Proteomes" id="UP000599074"/>
    </source>
</evidence>
<dbReference type="Pfam" id="PF01370">
    <property type="entry name" value="Epimerase"/>
    <property type="match status" value="1"/>
</dbReference>
<dbReference type="InterPro" id="IPR036291">
    <property type="entry name" value="NAD(P)-bd_dom_sf"/>
</dbReference>
<protein>
    <submittedName>
        <fullName evidence="3">UDP-glucose 4-epimerase</fullName>
    </submittedName>
</protein>
<dbReference type="RefSeq" id="WP_168114280.1">
    <property type="nucleotide sequence ID" value="NZ_BOON01000031.1"/>
</dbReference>